<evidence type="ECO:0000259" key="6">
    <source>
        <dbReference type="Pfam" id="PF01729"/>
    </source>
</evidence>
<feature type="domain" description="Quinolinate phosphoribosyl transferase N-terminal" evidence="7">
    <location>
        <begin position="14"/>
        <end position="97"/>
    </location>
</feature>
<dbReference type="Proteomes" id="UP000541136">
    <property type="component" value="Unassembled WGS sequence"/>
</dbReference>
<organism evidence="8 9">
    <name type="scientific">Castellaniella defragrans</name>
    <name type="common">Alcaligenes defragrans</name>
    <dbReference type="NCBI Taxonomy" id="75697"/>
    <lineage>
        <taxon>Bacteria</taxon>
        <taxon>Pseudomonadati</taxon>
        <taxon>Pseudomonadota</taxon>
        <taxon>Betaproteobacteria</taxon>
        <taxon>Burkholderiales</taxon>
        <taxon>Alcaligenaceae</taxon>
        <taxon>Castellaniella</taxon>
    </lineage>
</organism>
<reference evidence="8 9" key="1">
    <citation type="submission" date="2020-08" db="EMBL/GenBank/DDBJ databases">
        <title>Genomic Encyclopedia of Type Strains, Phase IV (KMG-IV): sequencing the most valuable type-strain genomes for metagenomic binning, comparative biology and taxonomic classification.</title>
        <authorList>
            <person name="Goeker M."/>
        </authorList>
    </citation>
    <scope>NUCLEOTIDE SEQUENCE [LARGE SCALE GENOMIC DNA]</scope>
    <source>
        <strain evidence="8 9">DSM 12141</strain>
    </source>
</reference>
<comment type="similarity">
    <text evidence="1 5">Belongs to the NadC/ModD family.</text>
</comment>
<dbReference type="GO" id="GO:0009435">
    <property type="term" value="P:NAD+ biosynthetic process"/>
    <property type="evidence" value="ECO:0007669"/>
    <property type="project" value="InterPro"/>
</dbReference>
<dbReference type="AlphaFoldDB" id="A0A7W9TR97"/>
<protein>
    <recommendedName>
        <fullName evidence="2">Putative pyrophosphorylase ModD</fullName>
    </recommendedName>
</protein>
<dbReference type="SUPFAM" id="SSF54675">
    <property type="entry name" value="Nicotinate/Quinolinate PRTase N-terminal domain-like"/>
    <property type="match status" value="1"/>
</dbReference>
<dbReference type="InterPro" id="IPR013785">
    <property type="entry name" value="Aldolase_TIM"/>
</dbReference>
<dbReference type="InterPro" id="IPR022412">
    <property type="entry name" value="Quinolinate_PRibosylTrfase_N"/>
</dbReference>
<name>A0A7W9TR97_CASDE</name>
<evidence type="ECO:0000256" key="1">
    <source>
        <dbReference type="ARBA" id="ARBA00009400"/>
    </source>
</evidence>
<keyword evidence="3 5" id="KW-0328">Glycosyltransferase</keyword>
<evidence type="ECO:0000256" key="4">
    <source>
        <dbReference type="ARBA" id="ARBA00022679"/>
    </source>
</evidence>
<dbReference type="InterPro" id="IPR002638">
    <property type="entry name" value="Quinolinate_PRibosylTrfase_C"/>
</dbReference>
<dbReference type="Pfam" id="PF02749">
    <property type="entry name" value="QRPTase_N"/>
    <property type="match status" value="1"/>
</dbReference>
<evidence type="ECO:0000313" key="9">
    <source>
        <dbReference type="Proteomes" id="UP000541136"/>
    </source>
</evidence>
<dbReference type="PANTHER" id="PTHR32179">
    <property type="entry name" value="NICOTINATE-NUCLEOTIDE PYROPHOSPHORYLASE [CARBOXYLATING]"/>
    <property type="match status" value="1"/>
</dbReference>
<evidence type="ECO:0000256" key="5">
    <source>
        <dbReference type="PIRNR" id="PIRNR006250"/>
    </source>
</evidence>
<evidence type="ECO:0000256" key="3">
    <source>
        <dbReference type="ARBA" id="ARBA00022676"/>
    </source>
</evidence>
<accession>A0A7W9TR97</accession>
<dbReference type="FunFam" id="3.20.20.70:FF:000030">
    <property type="entry name" value="Nicotinate-nucleotide pyrophosphorylase, carboxylating"/>
    <property type="match status" value="1"/>
</dbReference>
<keyword evidence="4 5" id="KW-0808">Transferase</keyword>
<evidence type="ECO:0000256" key="2">
    <source>
        <dbReference type="ARBA" id="ARBA00019205"/>
    </source>
</evidence>
<dbReference type="InterPro" id="IPR036068">
    <property type="entry name" value="Nicotinate_pribotase-like_C"/>
</dbReference>
<evidence type="ECO:0000259" key="7">
    <source>
        <dbReference type="Pfam" id="PF02749"/>
    </source>
</evidence>
<dbReference type="InterPro" id="IPR027277">
    <property type="entry name" value="NadC/ModD"/>
</dbReference>
<dbReference type="Gene3D" id="3.90.1170.20">
    <property type="entry name" value="Quinolinate phosphoribosyl transferase, N-terminal domain"/>
    <property type="match status" value="1"/>
</dbReference>
<evidence type="ECO:0000313" key="8">
    <source>
        <dbReference type="EMBL" id="MBB6085433.1"/>
    </source>
</evidence>
<dbReference type="PIRSF" id="PIRSF006250">
    <property type="entry name" value="NadC_ModD"/>
    <property type="match status" value="1"/>
</dbReference>
<dbReference type="NCBIfam" id="TIGR01334">
    <property type="entry name" value="modD"/>
    <property type="match status" value="1"/>
</dbReference>
<gene>
    <name evidence="8" type="ORF">HNR28_003493</name>
</gene>
<dbReference type="GO" id="GO:0034213">
    <property type="term" value="P:quinolinate catabolic process"/>
    <property type="evidence" value="ECO:0007669"/>
    <property type="project" value="TreeGrafter"/>
</dbReference>
<sequence length="287" mass="30827">MLDAWLAEDIGLFDLTSTLLEIGTKPARIAWVARQAMTLACTEEVARMVALRGGCATDCLPSGRCVEAGTEIVAAQGAAQALLDCWKVGQNLLEYACGVATRTRAMADAAARVNPDVCILTTRKHPPGLRRVAQKAALAGGAFPHRLGLSETVLVFPQHRALLPGGWKDLRQILARRRRHLVEKKIVIEANSYEDAREAARCGADVVQFDKVEPERLAQWCPCLRAEWPHLGLLAAGGIRADNAAAYAATGVDALVTSSLYFGPPADIGVRIERGPPCKTTTEGRSP</sequence>
<dbReference type="Pfam" id="PF01729">
    <property type="entry name" value="QRPTase_C"/>
    <property type="match status" value="1"/>
</dbReference>
<proteinExistence type="inferred from homology"/>
<dbReference type="InterPro" id="IPR037128">
    <property type="entry name" value="Quinolinate_PRibosylTase_N_sf"/>
</dbReference>
<dbReference type="GO" id="GO:0004514">
    <property type="term" value="F:nicotinate-nucleotide diphosphorylase (carboxylating) activity"/>
    <property type="evidence" value="ECO:0007669"/>
    <property type="project" value="InterPro"/>
</dbReference>
<dbReference type="PANTHER" id="PTHR32179:SF4">
    <property type="entry name" value="PYROPHOSPHORYLASE MODD-RELATED"/>
    <property type="match status" value="1"/>
</dbReference>
<dbReference type="SUPFAM" id="SSF51690">
    <property type="entry name" value="Nicotinate/Quinolinate PRTase C-terminal domain-like"/>
    <property type="match status" value="1"/>
</dbReference>
<dbReference type="InterPro" id="IPR006242">
    <property type="entry name" value="ModD"/>
</dbReference>
<dbReference type="Gene3D" id="3.20.20.70">
    <property type="entry name" value="Aldolase class I"/>
    <property type="match status" value="1"/>
</dbReference>
<dbReference type="GO" id="GO:0005737">
    <property type="term" value="C:cytoplasm"/>
    <property type="evidence" value="ECO:0007669"/>
    <property type="project" value="TreeGrafter"/>
</dbReference>
<dbReference type="EMBL" id="JACHIB010000026">
    <property type="protein sequence ID" value="MBB6085433.1"/>
    <property type="molecule type" value="Genomic_DNA"/>
</dbReference>
<comment type="caution">
    <text evidence="8">The sequence shown here is derived from an EMBL/GenBank/DDBJ whole genome shotgun (WGS) entry which is preliminary data.</text>
</comment>
<feature type="domain" description="Quinolinate phosphoribosyl transferase C-terminal" evidence="6">
    <location>
        <begin position="99"/>
        <end position="261"/>
    </location>
</feature>